<protein>
    <recommendedName>
        <fullName evidence="6">nicotinamidase</fullName>
        <ecNumber evidence="6">3.5.1.19</ecNumber>
    </recommendedName>
    <alternativeName>
        <fullName evidence="7">Nicotinamide deamidase</fullName>
    </alternativeName>
</protein>
<evidence type="ECO:0000256" key="1">
    <source>
        <dbReference type="ARBA" id="ARBA00006336"/>
    </source>
</evidence>
<dbReference type="NCBIfam" id="NF008623">
    <property type="entry name" value="PRK11609.1"/>
    <property type="match status" value="1"/>
</dbReference>
<evidence type="ECO:0000259" key="8">
    <source>
        <dbReference type="Pfam" id="PF00857"/>
    </source>
</evidence>
<name>A0A9C7UTA2_9RHOD</name>
<gene>
    <name evidence="9" type="ORF">GpartN1_g6830.t1</name>
</gene>
<dbReference type="EC" id="3.5.1.19" evidence="6"/>
<evidence type="ECO:0000256" key="6">
    <source>
        <dbReference type="ARBA" id="ARBA00039017"/>
    </source>
</evidence>
<dbReference type="CDD" id="cd01011">
    <property type="entry name" value="nicotinamidase"/>
    <property type="match status" value="1"/>
</dbReference>
<evidence type="ECO:0000256" key="4">
    <source>
        <dbReference type="ARBA" id="ARBA00022801"/>
    </source>
</evidence>
<dbReference type="Proteomes" id="UP001061958">
    <property type="component" value="Unassembled WGS sequence"/>
</dbReference>
<dbReference type="Pfam" id="PF00857">
    <property type="entry name" value="Isochorismatase"/>
    <property type="match status" value="1"/>
</dbReference>
<evidence type="ECO:0000256" key="7">
    <source>
        <dbReference type="ARBA" id="ARBA00043224"/>
    </source>
</evidence>
<dbReference type="EMBL" id="BQMJ01000063">
    <property type="protein sequence ID" value="GJQ15039.1"/>
    <property type="molecule type" value="Genomic_DNA"/>
</dbReference>
<dbReference type="Gene3D" id="3.40.50.850">
    <property type="entry name" value="Isochorismatase-like"/>
    <property type="match status" value="1"/>
</dbReference>
<dbReference type="OrthoDB" id="1739143at2759"/>
<sequence>MARALVIVDVQRDFCKGGSLEVPGAEEILNPINELRTRGLFDVVVETQDWHPNNHISFAKNHPGHEENGVKQILWPVHCVQHSIGAEFHPLLIRKDSDVLIQKGIDPNIDSYSAFWDNGKQKQTQLKEKLVEENVSKLYVCGLALDFCVAYTCLDGVQEGFETYLVLDCSRAISSSSLTTKLFELATSDVKFTYSSLCCRKA</sequence>
<dbReference type="GO" id="GO:0046872">
    <property type="term" value="F:metal ion binding"/>
    <property type="evidence" value="ECO:0007669"/>
    <property type="project" value="UniProtKB-KW"/>
</dbReference>
<dbReference type="InterPro" id="IPR036380">
    <property type="entry name" value="Isochorismatase-like_sf"/>
</dbReference>
<keyword evidence="2" id="KW-0662">Pyridine nucleotide biosynthesis</keyword>
<dbReference type="PANTHER" id="PTHR11080:SF2">
    <property type="entry name" value="LD05707P"/>
    <property type="match status" value="1"/>
</dbReference>
<organism evidence="9 10">
    <name type="scientific">Galdieria partita</name>
    <dbReference type="NCBI Taxonomy" id="83374"/>
    <lineage>
        <taxon>Eukaryota</taxon>
        <taxon>Rhodophyta</taxon>
        <taxon>Bangiophyceae</taxon>
        <taxon>Galdieriales</taxon>
        <taxon>Galdieriaceae</taxon>
        <taxon>Galdieria</taxon>
    </lineage>
</organism>
<evidence type="ECO:0000313" key="10">
    <source>
        <dbReference type="Proteomes" id="UP001061958"/>
    </source>
</evidence>
<reference evidence="9" key="1">
    <citation type="journal article" date="2022" name="Proc. Natl. Acad. Sci. U.S.A.">
        <title>Life cycle and functional genomics of the unicellular red alga Galdieria for elucidating algal and plant evolution and industrial use.</title>
        <authorList>
            <person name="Hirooka S."/>
            <person name="Itabashi T."/>
            <person name="Ichinose T.M."/>
            <person name="Onuma R."/>
            <person name="Fujiwara T."/>
            <person name="Yamashita S."/>
            <person name="Jong L.W."/>
            <person name="Tomita R."/>
            <person name="Iwane A.H."/>
            <person name="Miyagishima S.Y."/>
        </authorList>
    </citation>
    <scope>NUCLEOTIDE SEQUENCE</scope>
    <source>
        <strain evidence="9">NBRC 102759</strain>
    </source>
</reference>
<keyword evidence="10" id="KW-1185">Reference proteome</keyword>
<dbReference type="GO" id="GO:0008936">
    <property type="term" value="F:nicotinamidase activity"/>
    <property type="evidence" value="ECO:0007669"/>
    <property type="project" value="UniProtKB-EC"/>
</dbReference>
<evidence type="ECO:0000256" key="5">
    <source>
        <dbReference type="ARBA" id="ARBA00037900"/>
    </source>
</evidence>
<reference evidence="9" key="2">
    <citation type="submission" date="2022-01" db="EMBL/GenBank/DDBJ databases">
        <authorList>
            <person name="Hirooka S."/>
            <person name="Miyagishima S.Y."/>
        </authorList>
    </citation>
    <scope>NUCLEOTIDE SEQUENCE</scope>
    <source>
        <strain evidence="9">NBRC 102759</strain>
    </source>
</reference>
<evidence type="ECO:0000256" key="3">
    <source>
        <dbReference type="ARBA" id="ARBA00022723"/>
    </source>
</evidence>
<evidence type="ECO:0000256" key="2">
    <source>
        <dbReference type="ARBA" id="ARBA00022642"/>
    </source>
</evidence>
<feature type="domain" description="Isochorismatase-like" evidence="8">
    <location>
        <begin position="4"/>
        <end position="182"/>
    </location>
</feature>
<keyword evidence="3" id="KW-0479">Metal-binding</keyword>
<dbReference type="InterPro" id="IPR000868">
    <property type="entry name" value="Isochorismatase-like_dom"/>
</dbReference>
<keyword evidence="4" id="KW-0378">Hydrolase</keyword>
<proteinExistence type="inferred from homology"/>
<comment type="pathway">
    <text evidence="5">Cofactor biosynthesis; nicotinate biosynthesis; nicotinate from nicotinamide: step 1/1.</text>
</comment>
<dbReference type="SUPFAM" id="SSF52499">
    <property type="entry name" value="Isochorismatase-like hydrolases"/>
    <property type="match status" value="1"/>
</dbReference>
<dbReference type="GO" id="GO:0019363">
    <property type="term" value="P:pyridine nucleotide biosynthetic process"/>
    <property type="evidence" value="ECO:0007669"/>
    <property type="project" value="UniProtKB-KW"/>
</dbReference>
<comment type="caution">
    <text evidence="9">The sequence shown here is derived from an EMBL/GenBank/DDBJ whole genome shotgun (WGS) entry which is preliminary data.</text>
</comment>
<accession>A0A9C7UTA2</accession>
<dbReference type="PANTHER" id="PTHR11080">
    <property type="entry name" value="PYRAZINAMIDASE/NICOTINAMIDASE"/>
    <property type="match status" value="1"/>
</dbReference>
<dbReference type="AlphaFoldDB" id="A0A9C7UTA2"/>
<dbReference type="InterPro" id="IPR052347">
    <property type="entry name" value="Isochorismatase_Nicotinamidase"/>
</dbReference>
<evidence type="ECO:0000313" key="9">
    <source>
        <dbReference type="EMBL" id="GJQ15039.1"/>
    </source>
</evidence>
<comment type="similarity">
    <text evidence="1">Belongs to the isochorismatase family.</text>
</comment>